<evidence type="ECO:0000313" key="1">
    <source>
        <dbReference type="EMBL" id="KAJ3806252.1"/>
    </source>
</evidence>
<proteinExistence type="predicted"/>
<sequence length="377" mass="42314">MTSLHRLVWTTSSESYIKLLQPDKKILPTPFIFGFFLVLIKDPRDIDNSSIATRHGFLSCVSFTAFYLHQFIIVYPVAPSIHPNSLLLCALKPPRVITAMLFLPLSLLGSLSILVFIPPAILGVWAMPLLAPRDDLSTFPQLESRAQSRKLPLMLLRYDKGGASLAGSSVKDHRNTDPDGPHIMILEDGEYWVFRLGRPGRNPMFFEAKQILGGAAFEIRSRQPSNNPHIGVTLGHVTIKGEDEEKLRNAIQSLPWHLDKFSALQEVVKYLLGKTPEHPLLDGVVYDPRLDTNQLSIFSAMADSDLVHQYPNSLYLKLKPGVTRDVWQYLNRRRPGHPIPATWPFRGTVMEESTLSSHDIVESEDPKSKAGRSGLPQ</sequence>
<dbReference type="EMBL" id="MU795452">
    <property type="protein sequence ID" value="KAJ3806252.1"/>
    <property type="molecule type" value="Genomic_DNA"/>
</dbReference>
<dbReference type="Proteomes" id="UP001163835">
    <property type="component" value="Unassembled WGS sequence"/>
</dbReference>
<name>A0ACC1TNE6_9AGAR</name>
<accession>A0ACC1TNE6</accession>
<gene>
    <name evidence="1" type="ORF">F5876DRAFT_80893</name>
</gene>
<protein>
    <submittedName>
        <fullName evidence="1">Uncharacterized protein</fullName>
    </submittedName>
</protein>
<organism evidence="1 2">
    <name type="scientific">Lentinula aff. lateritia</name>
    <dbReference type="NCBI Taxonomy" id="2804960"/>
    <lineage>
        <taxon>Eukaryota</taxon>
        <taxon>Fungi</taxon>
        <taxon>Dikarya</taxon>
        <taxon>Basidiomycota</taxon>
        <taxon>Agaricomycotina</taxon>
        <taxon>Agaricomycetes</taxon>
        <taxon>Agaricomycetidae</taxon>
        <taxon>Agaricales</taxon>
        <taxon>Marasmiineae</taxon>
        <taxon>Omphalotaceae</taxon>
        <taxon>Lentinula</taxon>
    </lineage>
</organism>
<comment type="caution">
    <text evidence="1">The sequence shown here is derived from an EMBL/GenBank/DDBJ whole genome shotgun (WGS) entry which is preliminary data.</text>
</comment>
<evidence type="ECO:0000313" key="2">
    <source>
        <dbReference type="Proteomes" id="UP001163835"/>
    </source>
</evidence>
<keyword evidence="2" id="KW-1185">Reference proteome</keyword>
<reference evidence="1" key="1">
    <citation type="submission" date="2022-09" db="EMBL/GenBank/DDBJ databases">
        <title>A Global Phylogenomic Analysis of the Shiitake Genus Lentinula.</title>
        <authorList>
            <consortium name="DOE Joint Genome Institute"/>
            <person name="Sierra-Patev S."/>
            <person name="Min B."/>
            <person name="Naranjo-Ortiz M."/>
            <person name="Looney B."/>
            <person name="Konkel Z."/>
            <person name="Slot J.C."/>
            <person name="Sakamoto Y."/>
            <person name="Steenwyk J.L."/>
            <person name="Rokas A."/>
            <person name="Carro J."/>
            <person name="Camarero S."/>
            <person name="Ferreira P."/>
            <person name="Molpeceres G."/>
            <person name="Ruiz-Duenas F.J."/>
            <person name="Serrano A."/>
            <person name="Henrissat B."/>
            <person name="Drula E."/>
            <person name="Hughes K.W."/>
            <person name="Mata J.L."/>
            <person name="Ishikawa N.K."/>
            <person name="Vargas-Isla R."/>
            <person name="Ushijima S."/>
            <person name="Smith C.A."/>
            <person name="Ahrendt S."/>
            <person name="Andreopoulos W."/>
            <person name="He G."/>
            <person name="Labutti K."/>
            <person name="Lipzen A."/>
            <person name="Ng V."/>
            <person name="Riley R."/>
            <person name="Sandor L."/>
            <person name="Barry K."/>
            <person name="Martinez A.T."/>
            <person name="Xiao Y."/>
            <person name="Gibbons J.G."/>
            <person name="Terashima K."/>
            <person name="Grigoriev I.V."/>
            <person name="Hibbett D.S."/>
        </authorList>
    </citation>
    <scope>NUCLEOTIDE SEQUENCE</scope>
    <source>
        <strain evidence="1">TMI1499</strain>
    </source>
</reference>